<accession>A0A084ACA3</accession>
<dbReference type="RefSeq" id="WP_042747960.1">
    <property type="nucleotide sequence ID" value="NZ_AZSI01000017.1"/>
</dbReference>
<dbReference type="Proteomes" id="UP000028401">
    <property type="component" value="Unassembled WGS sequence"/>
</dbReference>
<sequence>MAEEKLTLYQLEGQFQEALNLSDEDEELFMDTLDSNGFFENMEEKFDGYGFFIKDLKARREVEKAKADILKKAYDDQMKKVKSYDKKEKFVKNKLYEFMKMTKQEKVKTDNHTFWYQKSAPKLEITNLPLIPKVYYSEQLDEKKLSDSLKAGNVILGAELVKSESLRFR</sequence>
<evidence type="ECO:0000313" key="2">
    <source>
        <dbReference type="Proteomes" id="UP000028401"/>
    </source>
</evidence>
<comment type="caution">
    <text evidence="1">The sequence shown here is derived from an EMBL/GenBank/DDBJ whole genome shotgun (WGS) entry which is preliminary data.</text>
</comment>
<protein>
    <recommendedName>
        <fullName evidence="3">Phage protein</fullName>
    </recommendedName>
</protein>
<evidence type="ECO:0008006" key="3">
    <source>
        <dbReference type="Google" id="ProtNLM"/>
    </source>
</evidence>
<reference evidence="1 2" key="1">
    <citation type="submission" date="2014-06" db="EMBL/GenBank/DDBJ databases">
        <title>Draft genome sequence of the putrescine producing strain Lactococcus lactis subsp cremoris GE214.</title>
        <authorList>
            <person name="Ladero V."/>
            <person name="Linares D.M."/>
            <person name="del Rio B."/>
            <person name="Mayo B."/>
            <person name="Martin M.C."/>
            <person name="Fernandez M."/>
            <person name="Alvarez M.A."/>
        </authorList>
    </citation>
    <scope>NUCLEOTIDE SEQUENCE [LARGE SCALE GENOMIC DNA]</scope>
    <source>
        <strain evidence="1 2">GE214</strain>
    </source>
</reference>
<evidence type="ECO:0000313" key="1">
    <source>
        <dbReference type="EMBL" id="KEY62932.1"/>
    </source>
</evidence>
<organism evidence="1 2">
    <name type="scientific">Lactococcus cremoris subsp. cremoris GE214</name>
    <dbReference type="NCBI Taxonomy" id="1415168"/>
    <lineage>
        <taxon>Bacteria</taxon>
        <taxon>Bacillati</taxon>
        <taxon>Bacillota</taxon>
        <taxon>Bacilli</taxon>
        <taxon>Lactobacillales</taxon>
        <taxon>Streptococcaceae</taxon>
        <taxon>Lactococcus</taxon>
        <taxon>Lactococcus cremoris subsp. cremoris</taxon>
    </lineage>
</organism>
<name>A0A084ACA3_LACLC</name>
<dbReference type="Pfam" id="PF05565">
    <property type="entry name" value="Sipho_Gp157"/>
    <property type="match status" value="1"/>
</dbReference>
<dbReference type="PATRIC" id="fig|1415168.3.peg.886"/>
<gene>
    <name evidence="1" type="ORF">U725_00830</name>
</gene>
<dbReference type="AlphaFoldDB" id="A0A084ACA3"/>
<dbReference type="EMBL" id="AZSI01000017">
    <property type="protein sequence ID" value="KEY62932.1"/>
    <property type="molecule type" value="Genomic_DNA"/>
</dbReference>
<dbReference type="InterPro" id="IPR008840">
    <property type="entry name" value="Sipho_Gp157"/>
</dbReference>
<proteinExistence type="predicted"/>